<protein>
    <recommendedName>
        <fullName evidence="4">DUF1648 domain-containing protein</fullName>
    </recommendedName>
</protein>
<name>A0A0G1J560_9BACT</name>
<accession>A0A0G1J560</accession>
<dbReference type="AlphaFoldDB" id="A0A0G1J560"/>
<gene>
    <name evidence="2" type="ORF">UW60_C0019G0026</name>
</gene>
<dbReference type="Proteomes" id="UP000034826">
    <property type="component" value="Unassembled WGS sequence"/>
</dbReference>
<evidence type="ECO:0000256" key="1">
    <source>
        <dbReference type="SAM" id="Phobius"/>
    </source>
</evidence>
<dbReference type="EMBL" id="LCIY01000019">
    <property type="protein sequence ID" value="KKT66766.1"/>
    <property type="molecule type" value="Genomic_DNA"/>
</dbReference>
<evidence type="ECO:0008006" key="4">
    <source>
        <dbReference type="Google" id="ProtNLM"/>
    </source>
</evidence>
<feature type="transmembrane region" description="Helical" evidence="1">
    <location>
        <begin position="51"/>
        <end position="71"/>
    </location>
</feature>
<keyword evidence="1" id="KW-1133">Transmembrane helix</keyword>
<feature type="transmembrane region" description="Helical" evidence="1">
    <location>
        <begin position="83"/>
        <end position="106"/>
    </location>
</feature>
<keyword evidence="1" id="KW-0472">Membrane</keyword>
<reference evidence="2 3" key="1">
    <citation type="journal article" date="2015" name="Nature">
        <title>rRNA introns, odd ribosomes, and small enigmatic genomes across a large radiation of phyla.</title>
        <authorList>
            <person name="Brown C.T."/>
            <person name="Hug L.A."/>
            <person name="Thomas B.C."/>
            <person name="Sharon I."/>
            <person name="Castelle C.J."/>
            <person name="Singh A."/>
            <person name="Wilkins M.J."/>
            <person name="Williams K.H."/>
            <person name="Banfield J.F."/>
        </authorList>
    </citation>
    <scope>NUCLEOTIDE SEQUENCE [LARGE SCALE GENOMIC DNA]</scope>
</reference>
<sequence length="109" mass="11787">MGTLPFKNYAVASFLVNILIIFSVILAQRFLPPEVPLFYGLAEGGEQLAPRLFLLIPSLTSLVVLTLNSLVSSRVEDALIKKALVIAAIGTTFFAAITTLKIMFLVGSF</sequence>
<feature type="transmembrane region" description="Helical" evidence="1">
    <location>
        <begin position="9"/>
        <end position="31"/>
    </location>
</feature>
<organism evidence="2 3">
    <name type="scientific">Candidatus Woesebacteria bacterium GW2011_GWA2_44_33</name>
    <dbReference type="NCBI Taxonomy" id="1618564"/>
    <lineage>
        <taxon>Bacteria</taxon>
        <taxon>Candidatus Woeseibacteriota</taxon>
    </lineage>
</organism>
<comment type="caution">
    <text evidence="2">The sequence shown here is derived from an EMBL/GenBank/DDBJ whole genome shotgun (WGS) entry which is preliminary data.</text>
</comment>
<proteinExistence type="predicted"/>
<evidence type="ECO:0000313" key="3">
    <source>
        <dbReference type="Proteomes" id="UP000034826"/>
    </source>
</evidence>
<keyword evidence="1" id="KW-0812">Transmembrane</keyword>
<evidence type="ECO:0000313" key="2">
    <source>
        <dbReference type="EMBL" id="KKT66766.1"/>
    </source>
</evidence>